<name>A0A9D4IHG8_DREPO</name>
<evidence type="ECO:0000313" key="1">
    <source>
        <dbReference type="EMBL" id="KAH3771993.1"/>
    </source>
</evidence>
<dbReference type="Proteomes" id="UP000828390">
    <property type="component" value="Unassembled WGS sequence"/>
</dbReference>
<comment type="caution">
    <text evidence="1">The sequence shown here is derived from an EMBL/GenBank/DDBJ whole genome shotgun (WGS) entry which is preliminary data.</text>
</comment>
<proteinExistence type="predicted"/>
<sequence length="143" mass="15207">MLNKLSFGVIYISKHTTFAISSQSRSSGNIDNIKGNSTIGSNNSSRTKSTVIISIRSNISNGIIGFFEEGQRGVAKKGNIFRDNLVLRGTFNGISGRPLLLSAAATQVTTVNSACITATISIDSSTYHHQQQQSAATQVMALP</sequence>
<dbReference type="AlphaFoldDB" id="A0A9D4IHG8"/>
<accession>A0A9D4IHG8</accession>
<dbReference type="EMBL" id="JAIWYP010000009">
    <property type="protein sequence ID" value="KAH3771993.1"/>
    <property type="molecule type" value="Genomic_DNA"/>
</dbReference>
<reference evidence="1" key="1">
    <citation type="journal article" date="2019" name="bioRxiv">
        <title>The Genome of the Zebra Mussel, Dreissena polymorpha: A Resource for Invasive Species Research.</title>
        <authorList>
            <person name="McCartney M.A."/>
            <person name="Auch B."/>
            <person name="Kono T."/>
            <person name="Mallez S."/>
            <person name="Zhang Y."/>
            <person name="Obille A."/>
            <person name="Becker A."/>
            <person name="Abrahante J.E."/>
            <person name="Garbe J."/>
            <person name="Badalamenti J.P."/>
            <person name="Herman A."/>
            <person name="Mangelson H."/>
            <person name="Liachko I."/>
            <person name="Sullivan S."/>
            <person name="Sone E.D."/>
            <person name="Koren S."/>
            <person name="Silverstein K.A.T."/>
            <person name="Beckman K.B."/>
            <person name="Gohl D.M."/>
        </authorList>
    </citation>
    <scope>NUCLEOTIDE SEQUENCE</scope>
    <source>
        <strain evidence="1">Duluth1</strain>
        <tissue evidence="1">Whole animal</tissue>
    </source>
</reference>
<keyword evidence="2" id="KW-1185">Reference proteome</keyword>
<organism evidence="1 2">
    <name type="scientific">Dreissena polymorpha</name>
    <name type="common">Zebra mussel</name>
    <name type="synonym">Mytilus polymorpha</name>
    <dbReference type="NCBI Taxonomy" id="45954"/>
    <lineage>
        <taxon>Eukaryota</taxon>
        <taxon>Metazoa</taxon>
        <taxon>Spiralia</taxon>
        <taxon>Lophotrochozoa</taxon>
        <taxon>Mollusca</taxon>
        <taxon>Bivalvia</taxon>
        <taxon>Autobranchia</taxon>
        <taxon>Heteroconchia</taxon>
        <taxon>Euheterodonta</taxon>
        <taxon>Imparidentia</taxon>
        <taxon>Neoheterodontei</taxon>
        <taxon>Myida</taxon>
        <taxon>Dreissenoidea</taxon>
        <taxon>Dreissenidae</taxon>
        <taxon>Dreissena</taxon>
    </lineage>
</organism>
<protein>
    <submittedName>
        <fullName evidence="1">Uncharacterized protein</fullName>
    </submittedName>
</protein>
<reference evidence="1" key="2">
    <citation type="submission" date="2020-11" db="EMBL/GenBank/DDBJ databases">
        <authorList>
            <person name="McCartney M.A."/>
            <person name="Auch B."/>
            <person name="Kono T."/>
            <person name="Mallez S."/>
            <person name="Becker A."/>
            <person name="Gohl D.M."/>
            <person name="Silverstein K.A.T."/>
            <person name="Koren S."/>
            <person name="Bechman K.B."/>
            <person name="Herman A."/>
            <person name="Abrahante J.E."/>
            <person name="Garbe J."/>
        </authorList>
    </citation>
    <scope>NUCLEOTIDE SEQUENCE</scope>
    <source>
        <strain evidence="1">Duluth1</strain>
        <tissue evidence="1">Whole animal</tissue>
    </source>
</reference>
<evidence type="ECO:0000313" key="2">
    <source>
        <dbReference type="Proteomes" id="UP000828390"/>
    </source>
</evidence>
<gene>
    <name evidence="1" type="ORF">DPMN_173324</name>
</gene>